<dbReference type="GO" id="GO:0016020">
    <property type="term" value="C:membrane"/>
    <property type="evidence" value="ECO:0007669"/>
    <property type="project" value="GOC"/>
</dbReference>
<dbReference type="KEGG" id="rlg:Rleg_7012"/>
<keyword evidence="4" id="KW-0560">Oxidoreductase</keyword>
<evidence type="ECO:0000256" key="4">
    <source>
        <dbReference type="ARBA" id="ARBA00023002"/>
    </source>
</evidence>
<evidence type="ECO:0000259" key="8">
    <source>
        <dbReference type="Pfam" id="PF04116"/>
    </source>
</evidence>
<comment type="subcellular location">
    <subcellularLocation>
        <location evidence="1">Endomembrane system</location>
        <topology evidence="1">Multi-pass membrane protein</topology>
    </subcellularLocation>
</comment>
<dbReference type="GO" id="GO:0005506">
    <property type="term" value="F:iron ion binding"/>
    <property type="evidence" value="ECO:0007669"/>
    <property type="project" value="InterPro"/>
</dbReference>
<protein>
    <submittedName>
        <fullName evidence="9">Fatty acid hydroxylase</fullName>
    </submittedName>
</protein>
<dbReference type="GO" id="GO:0006643">
    <property type="term" value="P:membrane lipid metabolic process"/>
    <property type="evidence" value="ECO:0007669"/>
    <property type="project" value="TreeGrafter"/>
</dbReference>
<dbReference type="GO" id="GO:0012505">
    <property type="term" value="C:endomembrane system"/>
    <property type="evidence" value="ECO:0007669"/>
    <property type="project" value="UniProtKB-SubCell"/>
</dbReference>
<name>C6B7H3_RHILS</name>
<dbReference type="GO" id="GO:0008610">
    <property type="term" value="P:lipid biosynthetic process"/>
    <property type="evidence" value="ECO:0007669"/>
    <property type="project" value="InterPro"/>
</dbReference>
<evidence type="ECO:0000313" key="9">
    <source>
        <dbReference type="EMBL" id="ACS60031.1"/>
    </source>
</evidence>
<dbReference type="HOGENOM" id="CLU_868425_0_0_5"/>
<dbReference type="AlphaFoldDB" id="C6B7H3"/>
<evidence type="ECO:0000256" key="3">
    <source>
        <dbReference type="ARBA" id="ARBA00022989"/>
    </source>
</evidence>
<proteinExistence type="predicted"/>
<dbReference type="GO" id="GO:0050479">
    <property type="term" value="F:glyceryl-ether monooxygenase activity"/>
    <property type="evidence" value="ECO:0007669"/>
    <property type="project" value="TreeGrafter"/>
</dbReference>
<feature type="transmembrane region" description="Helical" evidence="7">
    <location>
        <begin position="173"/>
        <end position="200"/>
    </location>
</feature>
<keyword evidence="6 7" id="KW-0472">Membrane</keyword>
<feature type="transmembrane region" description="Helical" evidence="7">
    <location>
        <begin position="71"/>
        <end position="93"/>
    </location>
</feature>
<feature type="transmembrane region" description="Helical" evidence="7">
    <location>
        <begin position="113"/>
        <end position="132"/>
    </location>
</feature>
<accession>C6B7H3</accession>
<evidence type="ECO:0000256" key="6">
    <source>
        <dbReference type="ARBA" id="ARBA00023136"/>
    </source>
</evidence>
<organism evidence="9 10">
    <name type="scientific">Rhizobium leguminosarum bv. trifolii (strain WSM1325)</name>
    <dbReference type="NCBI Taxonomy" id="395491"/>
    <lineage>
        <taxon>Bacteria</taxon>
        <taxon>Pseudomonadati</taxon>
        <taxon>Pseudomonadota</taxon>
        <taxon>Alphaproteobacteria</taxon>
        <taxon>Hyphomicrobiales</taxon>
        <taxon>Rhizobiaceae</taxon>
        <taxon>Rhizobium/Agrobacterium group</taxon>
        <taxon>Rhizobium</taxon>
    </lineage>
</organism>
<keyword evidence="9" id="KW-0614">Plasmid</keyword>
<dbReference type="EMBL" id="CP001624">
    <property type="protein sequence ID" value="ACS60031.1"/>
    <property type="molecule type" value="Genomic_DNA"/>
</dbReference>
<dbReference type="Proteomes" id="UP000002256">
    <property type="component" value="Plasmid pR132502"/>
</dbReference>
<evidence type="ECO:0000256" key="7">
    <source>
        <dbReference type="SAM" id="Phobius"/>
    </source>
</evidence>
<evidence type="ECO:0000256" key="2">
    <source>
        <dbReference type="ARBA" id="ARBA00022692"/>
    </source>
</evidence>
<evidence type="ECO:0000313" key="10">
    <source>
        <dbReference type="Proteomes" id="UP000002256"/>
    </source>
</evidence>
<dbReference type="InterPro" id="IPR006694">
    <property type="entry name" value="Fatty_acid_hydroxylase"/>
</dbReference>
<dbReference type="PANTHER" id="PTHR21624:SF1">
    <property type="entry name" value="ALKYLGLYCEROL MONOOXYGENASE"/>
    <property type="match status" value="1"/>
</dbReference>
<reference evidence="9 10" key="1">
    <citation type="journal article" date="2010" name="Stand. Genomic Sci.">
        <title>Complete genome sequence of Rhizobium leguminosarum bv. trifolii strain WSM1325, an effective microsymbiont of annual Mediterranean clovers.</title>
        <authorList>
            <person name="Reeve W."/>
            <person name="O'Hara G."/>
            <person name="Chain P."/>
            <person name="Ardley J."/>
            <person name="Brau L."/>
            <person name="Nandesena K."/>
            <person name="Tiwari R."/>
            <person name="Copeland A."/>
            <person name="Nolan M."/>
            <person name="Han C."/>
            <person name="Brettin T."/>
            <person name="Land M."/>
            <person name="Ovchinikova G."/>
            <person name="Ivanova N."/>
            <person name="Mavromatis K."/>
            <person name="Markowitz V."/>
            <person name="Kyrpides N."/>
            <person name="Melino V."/>
            <person name="Denton M."/>
            <person name="Yates R."/>
            <person name="Howieson J."/>
        </authorList>
    </citation>
    <scope>NUCLEOTIDE SEQUENCE [LARGE SCALE GENOMIC DNA]</scope>
    <source>
        <strain evidence="9 10">WSM1325</strain>
        <plasmid evidence="10">Plasmid pR132502</plasmid>
    </source>
</reference>
<feature type="transmembrane region" description="Helical" evidence="7">
    <location>
        <begin position="26"/>
        <end position="51"/>
    </location>
</feature>
<sequence>MELVVEYCLHKLGGFFYKTYYLNGEAMALSFAISIGLVLTVFAVELTYVGFGNSGFRRVFFERSKSTITDIVYFVLQATGMITLFAALASFGLSYAITHAAQDAPHLDLAGRLPSWAHVLLFLVLSDFLSYWQHRLMHRLPVLWRLHEFHHAAEEFNALTSSREHPLEKAINMAIMVVPALLIGLPTAEFAFVTITFGAIGLVKHSAIPWHGWFGKYVIQSPRDHFIHHSRVREHHDKNFANYFPIWDHLFGTYYEGDADGAKLGLDRDYFNRTDPFRESIATEIRFFQRAGQAAKAKCGISLISGKAASPQGLSGTEERR</sequence>
<dbReference type="OrthoDB" id="9770329at2"/>
<keyword evidence="5" id="KW-0443">Lipid metabolism</keyword>
<evidence type="ECO:0000256" key="1">
    <source>
        <dbReference type="ARBA" id="ARBA00004127"/>
    </source>
</evidence>
<feature type="domain" description="Fatty acid hydroxylase" evidence="8">
    <location>
        <begin position="119"/>
        <end position="253"/>
    </location>
</feature>
<gene>
    <name evidence="9" type="ordered locus">Rleg_7012</name>
</gene>
<dbReference type="Pfam" id="PF04116">
    <property type="entry name" value="FA_hydroxylase"/>
    <property type="match status" value="1"/>
</dbReference>
<evidence type="ECO:0000256" key="5">
    <source>
        <dbReference type="ARBA" id="ARBA00023098"/>
    </source>
</evidence>
<keyword evidence="3 7" id="KW-1133">Transmembrane helix</keyword>
<geneLocation type="plasmid" evidence="9 10">
    <name>pR132502</name>
</geneLocation>
<dbReference type="PANTHER" id="PTHR21624">
    <property type="entry name" value="STEROL DESATURASE-RELATED PROTEIN"/>
    <property type="match status" value="1"/>
</dbReference>
<keyword evidence="2 7" id="KW-0812">Transmembrane</keyword>
<dbReference type="InterPro" id="IPR051689">
    <property type="entry name" value="Sterol_desaturase/TMEM195"/>
</dbReference>